<dbReference type="InterPro" id="IPR000182">
    <property type="entry name" value="GNAT_dom"/>
</dbReference>
<dbReference type="RefSeq" id="WP_373635770.1">
    <property type="nucleotide sequence ID" value="NZ_CP151767.2"/>
</dbReference>
<dbReference type="InterPro" id="IPR050832">
    <property type="entry name" value="Bact_Acetyltransf"/>
</dbReference>
<sequence>MAFEIRRAMTQDAAAFVACIDAAYAPHIDRGLDLPPVGAGIADDIQTHSVWVATQNGVVRGGIVLVLAAAAHIANLAVHPAAGGQGIAKTLIGQAISAARSAGYDRVQLATHAEMTATQAVYLRLGWTEAGRDGNKVYFEYRLNDA</sequence>
<evidence type="ECO:0000313" key="5">
    <source>
        <dbReference type="Proteomes" id="UP001470809"/>
    </source>
</evidence>
<dbReference type="PROSITE" id="PS51186">
    <property type="entry name" value="GNAT"/>
    <property type="match status" value="1"/>
</dbReference>
<dbReference type="SUPFAM" id="SSF55729">
    <property type="entry name" value="Acyl-CoA N-acyltransferases (Nat)"/>
    <property type="match status" value="1"/>
</dbReference>
<proteinExistence type="predicted"/>
<dbReference type="KEGG" id="yrh:AABB31_07540"/>
<dbReference type="GO" id="GO:0016747">
    <property type="term" value="F:acyltransferase activity, transferring groups other than amino-acyl groups"/>
    <property type="evidence" value="ECO:0007669"/>
    <property type="project" value="InterPro"/>
</dbReference>
<dbReference type="AlphaFoldDB" id="A0AAN0MBU9"/>
<gene>
    <name evidence="4" type="ORF">AABB31_07540</name>
</gene>
<name>A0AAN0MBU9_9RHOB</name>
<dbReference type="PANTHER" id="PTHR43877:SF1">
    <property type="entry name" value="ACETYLTRANSFERASE"/>
    <property type="match status" value="1"/>
</dbReference>
<reference evidence="5" key="1">
    <citation type="submission" date="2024-04" db="EMBL/GenBank/DDBJ databases">
        <title>Phylogenomic analyses of a clade within the roseobacter group suggest taxonomic reassignments of species of the genera Aestuariivita, Citreicella, Loktanella, Nautella, Pelagibaca, Ruegeria, Thalassobius, Thiobacimonas and Tropicibacter, and the proposal o.</title>
        <authorList>
            <person name="Jeon C.O."/>
        </authorList>
    </citation>
    <scope>NUCLEOTIDE SEQUENCE [LARGE SCALE GENOMIC DNA]</scope>
    <source>
        <strain evidence="5">SS1-5</strain>
    </source>
</reference>
<feature type="domain" description="N-acetyltransferase" evidence="3">
    <location>
        <begin position="3"/>
        <end position="146"/>
    </location>
</feature>
<dbReference type="EC" id="2.3.-.-" evidence="4"/>
<organism evidence="4 5">
    <name type="scientific">Yoonia rhodophyticola</name>
    <dbReference type="NCBI Taxonomy" id="3137370"/>
    <lineage>
        <taxon>Bacteria</taxon>
        <taxon>Pseudomonadati</taxon>
        <taxon>Pseudomonadota</taxon>
        <taxon>Alphaproteobacteria</taxon>
        <taxon>Rhodobacterales</taxon>
        <taxon>Paracoccaceae</taxon>
        <taxon>Yoonia</taxon>
    </lineage>
</organism>
<evidence type="ECO:0000259" key="3">
    <source>
        <dbReference type="PROSITE" id="PS51186"/>
    </source>
</evidence>
<accession>A0AAN0MBU9</accession>
<reference evidence="4 5" key="2">
    <citation type="submission" date="2024-08" db="EMBL/GenBank/DDBJ databases">
        <title>Phylogenomic analyses of a clade within the roseobacter group suggest taxonomic reassignments of species of the genera Aestuariivita, Citreicella, Loktanella, Nautella, Pelagibaca, Ruegeria, Thalassobius, Thiobacimonas and Tropicibacter, and the proposal o.</title>
        <authorList>
            <person name="Jeon C.O."/>
        </authorList>
    </citation>
    <scope>NUCLEOTIDE SEQUENCE [LARGE SCALE GENOMIC DNA]</scope>
    <source>
        <strain evidence="4 5">SS1-5</strain>
    </source>
</reference>
<dbReference type="Pfam" id="PF00583">
    <property type="entry name" value="Acetyltransf_1"/>
    <property type="match status" value="1"/>
</dbReference>
<dbReference type="PANTHER" id="PTHR43877">
    <property type="entry name" value="AMINOALKYLPHOSPHONATE N-ACETYLTRANSFERASE-RELATED-RELATED"/>
    <property type="match status" value="1"/>
</dbReference>
<dbReference type="InterPro" id="IPR016181">
    <property type="entry name" value="Acyl_CoA_acyltransferase"/>
</dbReference>
<evidence type="ECO:0000256" key="1">
    <source>
        <dbReference type="ARBA" id="ARBA00022679"/>
    </source>
</evidence>
<dbReference type="Gene3D" id="3.40.630.30">
    <property type="match status" value="1"/>
</dbReference>
<keyword evidence="2 4" id="KW-0012">Acyltransferase</keyword>
<protein>
    <submittedName>
        <fullName evidence="4">GNAT family N-acetyltransferase</fullName>
        <ecNumber evidence="4">2.3.-.-</ecNumber>
    </submittedName>
</protein>
<evidence type="ECO:0000313" key="4">
    <source>
        <dbReference type="EMBL" id="WZU68720.2"/>
    </source>
</evidence>
<dbReference type="CDD" id="cd04301">
    <property type="entry name" value="NAT_SF"/>
    <property type="match status" value="1"/>
</dbReference>
<dbReference type="EMBL" id="CP151767">
    <property type="protein sequence ID" value="WZU68720.2"/>
    <property type="molecule type" value="Genomic_DNA"/>
</dbReference>
<keyword evidence="1 4" id="KW-0808">Transferase</keyword>
<evidence type="ECO:0000256" key="2">
    <source>
        <dbReference type="ARBA" id="ARBA00023315"/>
    </source>
</evidence>
<dbReference type="Proteomes" id="UP001470809">
    <property type="component" value="Chromosome"/>
</dbReference>
<keyword evidence="5" id="KW-1185">Reference proteome</keyword>